<protein>
    <submittedName>
        <fullName evidence="2">Uncharacterized protein</fullName>
    </submittedName>
</protein>
<reference evidence="2 3" key="1">
    <citation type="submission" date="2020-08" db="EMBL/GenBank/DDBJ databases">
        <title>Genomic Encyclopedia of Archaeal and Bacterial Type Strains, Phase II (KMG-II): from individual species to whole genera.</title>
        <authorList>
            <person name="Goeker M."/>
        </authorList>
    </citation>
    <scope>NUCLEOTIDE SEQUENCE [LARGE SCALE GENOMIC DNA]</scope>
    <source>
        <strain evidence="2 3">DSM 43850</strain>
    </source>
</reference>
<sequence length="286" mass="30005">MTTLELMFEVCYGETVADATGWGSPRRSVREGPCSRNPPRPTGPRDVRTYPTPRPKANSPNNHRQNHPAQMRSPLGAQGGNARVCGAPHRESWRHHLGAKAALPSGTWRAAPSHRRRGVPTESLGTAPLAEETKTAHPLGGVGGNARGTWRSPPHRGARGTKATPPLRSLRGGAAVVTSRIRPPTPSGTWGHHTPAAWAPTGGLEPAHPVRGGRGSPPSEGLGAALWPGYVGSPHTGSLRATPEGTKATPPPQRPRGSPPTPAAWAPQRAWGQRTLTGELGAAPPL</sequence>
<evidence type="ECO:0000313" key="3">
    <source>
        <dbReference type="Proteomes" id="UP000517916"/>
    </source>
</evidence>
<feature type="region of interest" description="Disordered" evidence="1">
    <location>
        <begin position="18"/>
        <end position="83"/>
    </location>
</feature>
<proteinExistence type="predicted"/>
<feature type="compositionally biased region" description="Pro residues" evidence="1">
    <location>
        <begin position="249"/>
        <end position="262"/>
    </location>
</feature>
<accession>A0ABR6BXF8</accession>
<feature type="region of interest" description="Disordered" evidence="1">
    <location>
        <begin position="104"/>
        <end position="168"/>
    </location>
</feature>
<comment type="caution">
    <text evidence="2">The sequence shown here is derived from an EMBL/GenBank/DDBJ whole genome shotgun (WGS) entry which is preliminary data.</text>
</comment>
<dbReference type="Proteomes" id="UP000517916">
    <property type="component" value="Unassembled WGS sequence"/>
</dbReference>
<keyword evidence="3" id="KW-1185">Reference proteome</keyword>
<gene>
    <name evidence="2" type="ORF">BC739_008839</name>
</gene>
<organism evidence="2 3">
    <name type="scientific">Kutzneria viridogrisea</name>
    <dbReference type="NCBI Taxonomy" id="47990"/>
    <lineage>
        <taxon>Bacteria</taxon>
        <taxon>Bacillati</taxon>
        <taxon>Actinomycetota</taxon>
        <taxon>Actinomycetes</taxon>
        <taxon>Pseudonocardiales</taxon>
        <taxon>Pseudonocardiaceae</taxon>
        <taxon>Kutzneria</taxon>
    </lineage>
</organism>
<evidence type="ECO:0000256" key="1">
    <source>
        <dbReference type="SAM" id="MobiDB-lite"/>
    </source>
</evidence>
<name>A0ABR6BXF8_9PSEU</name>
<dbReference type="EMBL" id="JACJID010000009">
    <property type="protein sequence ID" value="MBA8931587.1"/>
    <property type="molecule type" value="Genomic_DNA"/>
</dbReference>
<feature type="region of interest" description="Disordered" evidence="1">
    <location>
        <begin position="209"/>
        <end position="286"/>
    </location>
</feature>
<evidence type="ECO:0000313" key="2">
    <source>
        <dbReference type="EMBL" id="MBA8931587.1"/>
    </source>
</evidence>